<accession>A0A5B7CRM2</accession>
<name>A0A5B7CRM2_PORTR</name>
<evidence type="ECO:0000256" key="1">
    <source>
        <dbReference type="SAM" id="MobiDB-lite"/>
    </source>
</evidence>
<evidence type="ECO:0000313" key="2">
    <source>
        <dbReference type="EMBL" id="MPC11481.1"/>
    </source>
</evidence>
<sequence>MATLDTEHSHSTVGTTLPHTGASLLSCGTSVTVTTHHIDLYISTFHVDPTPLTCRTPSSHPQN</sequence>
<evidence type="ECO:0000313" key="3">
    <source>
        <dbReference type="Proteomes" id="UP000324222"/>
    </source>
</evidence>
<dbReference type="AlphaFoldDB" id="A0A5B7CRM2"/>
<feature type="region of interest" description="Disordered" evidence="1">
    <location>
        <begin position="1"/>
        <end position="22"/>
    </location>
</feature>
<gene>
    <name evidence="2" type="ORF">E2C01_004148</name>
</gene>
<dbReference type="Proteomes" id="UP000324222">
    <property type="component" value="Unassembled WGS sequence"/>
</dbReference>
<comment type="caution">
    <text evidence="2">The sequence shown here is derived from an EMBL/GenBank/DDBJ whole genome shotgun (WGS) entry which is preliminary data.</text>
</comment>
<dbReference type="EMBL" id="VSRR010000165">
    <property type="protein sequence ID" value="MPC11481.1"/>
    <property type="molecule type" value="Genomic_DNA"/>
</dbReference>
<keyword evidence="3" id="KW-1185">Reference proteome</keyword>
<reference evidence="2 3" key="1">
    <citation type="submission" date="2019-05" db="EMBL/GenBank/DDBJ databases">
        <title>Another draft genome of Portunus trituberculatus and its Hox gene families provides insights of decapod evolution.</title>
        <authorList>
            <person name="Jeong J.-H."/>
            <person name="Song I."/>
            <person name="Kim S."/>
            <person name="Choi T."/>
            <person name="Kim D."/>
            <person name="Ryu S."/>
            <person name="Kim W."/>
        </authorList>
    </citation>
    <scope>NUCLEOTIDE SEQUENCE [LARGE SCALE GENOMIC DNA]</scope>
    <source>
        <tissue evidence="2">Muscle</tissue>
    </source>
</reference>
<proteinExistence type="predicted"/>
<protein>
    <submittedName>
        <fullName evidence="2">Uncharacterized protein</fullName>
    </submittedName>
</protein>
<feature type="compositionally biased region" description="Basic and acidic residues" evidence="1">
    <location>
        <begin position="1"/>
        <end position="10"/>
    </location>
</feature>
<organism evidence="2 3">
    <name type="scientific">Portunus trituberculatus</name>
    <name type="common">Swimming crab</name>
    <name type="synonym">Neptunus trituberculatus</name>
    <dbReference type="NCBI Taxonomy" id="210409"/>
    <lineage>
        <taxon>Eukaryota</taxon>
        <taxon>Metazoa</taxon>
        <taxon>Ecdysozoa</taxon>
        <taxon>Arthropoda</taxon>
        <taxon>Crustacea</taxon>
        <taxon>Multicrustacea</taxon>
        <taxon>Malacostraca</taxon>
        <taxon>Eumalacostraca</taxon>
        <taxon>Eucarida</taxon>
        <taxon>Decapoda</taxon>
        <taxon>Pleocyemata</taxon>
        <taxon>Brachyura</taxon>
        <taxon>Eubrachyura</taxon>
        <taxon>Portunoidea</taxon>
        <taxon>Portunidae</taxon>
        <taxon>Portuninae</taxon>
        <taxon>Portunus</taxon>
    </lineage>
</organism>